<evidence type="ECO:0000256" key="2">
    <source>
        <dbReference type="ARBA" id="ARBA00004236"/>
    </source>
</evidence>
<keyword evidence="16" id="KW-1185">Reference proteome</keyword>
<keyword evidence="6 13" id="KW-0812">Transmembrane</keyword>
<dbReference type="GO" id="GO:0012505">
    <property type="term" value="C:endomembrane system"/>
    <property type="evidence" value="ECO:0007669"/>
    <property type="project" value="UniProtKB-SubCell"/>
</dbReference>
<dbReference type="GO" id="GO:0005886">
    <property type="term" value="C:plasma membrane"/>
    <property type="evidence" value="ECO:0007669"/>
    <property type="project" value="UniProtKB-SubCell"/>
</dbReference>
<comment type="caution">
    <text evidence="15">The sequence shown here is derived from an EMBL/GenBank/DDBJ whole genome shotgun (WGS) entry which is preliminary data.</text>
</comment>
<protein>
    <submittedName>
        <fullName evidence="15">Amino acid permease 8</fullName>
    </submittedName>
</protein>
<evidence type="ECO:0000256" key="11">
    <source>
        <dbReference type="ARBA" id="ARBA00023294"/>
    </source>
</evidence>
<proteinExistence type="inferred from homology"/>
<dbReference type="Pfam" id="PF01490">
    <property type="entry name" value="Aa_trans"/>
    <property type="match status" value="1"/>
</dbReference>
<evidence type="ECO:0000256" key="5">
    <source>
        <dbReference type="ARBA" id="ARBA00022475"/>
    </source>
</evidence>
<dbReference type="InterPro" id="IPR013057">
    <property type="entry name" value="AA_transpt_TM"/>
</dbReference>
<dbReference type="EMBL" id="JAMSHJ010000005">
    <property type="protein sequence ID" value="KAI5403180.1"/>
    <property type="molecule type" value="Genomic_DNA"/>
</dbReference>
<evidence type="ECO:0000256" key="10">
    <source>
        <dbReference type="ARBA" id="ARBA00023136"/>
    </source>
</evidence>
<evidence type="ECO:0000256" key="8">
    <source>
        <dbReference type="ARBA" id="ARBA00022970"/>
    </source>
</evidence>
<dbReference type="AlphaFoldDB" id="A0A9D4WLW3"/>
<evidence type="ECO:0000259" key="14">
    <source>
        <dbReference type="Pfam" id="PF01490"/>
    </source>
</evidence>
<comment type="subcellular location">
    <subcellularLocation>
        <location evidence="2">Cell membrane</location>
    </subcellularLocation>
    <subcellularLocation>
        <location evidence="1">Endomembrane system</location>
        <topology evidence="1">Multi-pass membrane protein</topology>
    </subcellularLocation>
</comment>
<feature type="transmembrane region" description="Helical" evidence="13">
    <location>
        <begin position="120"/>
        <end position="142"/>
    </location>
</feature>
<evidence type="ECO:0000256" key="9">
    <source>
        <dbReference type="ARBA" id="ARBA00022989"/>
    </source>
</evidence>
<comment type="similarity">
    <text evidence="3">Belongs to the amino acid/polyamine transporter 2 family. Amino acid/auxin permease (AAAP) (TC 2.A.18.1) subfamily.</text>
</comment>
<evidence type="ECO:0000256" key="12">
    <source>
        <dbReference type="ARBA" id="ARBA00045588"/>
    </source>
</evidence>
<dbReference type="Gramene" id="Psat05G0067500-T1">
    <property type="protein sequence ID" value="KAI5403180.1"/>
    <property type="gene ID" value="KIW84_050675"/>
</dbReference>
<evidence type="ECO:0000256" key="3">
    <source>
        <dbReference type="ARBA" id="ARBA00005590"/>
    </source>
</evidence>
<comment type="function">
    <text evidence="12">Carrier protein involved in proton-driven auxin influx. Mediates the formation of auxin gradient from developing leaves (site of auxin biosynthesis) to tips by contributing to the loading of auxin in vascular tissues and facilitating acropetal (base to tip) auxin transport within inner tissues of the root apex, and basipetal (tip to base) auxin transport within outer tissues of the root apex. May be involved in lateral roots and nodules formation.</text>
</comment>
<dbReference type="GO" id="GO:0009734">
    <property type="term" value="P:auxin-activated signaling pathway"/>
    <property type="evidence" value="ECO:0007669"/>
    <property type="project" value="UniProtKB-KW"/>
</dbReference>
<evidence type="ECO:0000256" key="6">
    <source>
        <dbReference type="ARBA" id="ARBA00022692"/>
    </source>
</evidence>
<evidence type="ECO:0000256" key="1">
    <source>
        <dbReference type="ARBA" id="ARBA00004127"/>
    </source>
</evidence>
<keyword evidence="10 13" id="KW-0472">Membrane</keyword>
<keyword evidence="9 13" id="KW-1133">Transmembrane helix</keyword>
<name>A0A9D4WLW3_PEA</name>
<reference evidence="15 16" key="1">
    <citation type="journal article" date="2022" name="Nat. Genet.">
        <title>Improved pea reference genome and pan-genome highlight genomic features and evolutionary characteristics.</title>
        <authorList>
            <person name="Yang T."/>
            <person name="Liu R."/>
            <person name="Luo Y."/>
            <person name="Hu S."/>
            <person name="Wang D."/>
            <person name="Wang C."/>
            <person name="Pandey M.K."/>
            <person name="Ge S."/>
            <person name="Xu Q."/>
            <person name="Li N."/>
            <person name="Li G."/>
            <person name="Huang Y."/>
            <person name="Saxena R.K."/>
            <person name="Ji Y."/>
            <person name="Li M."/>
            <person name="Yan X."/>
            <person name="He Y."/>
            <person name="Liu Y."/>
            <person name="Wang X."/>
            <person name="Xiang C."/>
            <person name="Varshney R.K."/>
            <person name="Ding H."/>
            <person name="Gao S."/>
            <person name="Zong X."/>
        </authorList>
    </citation>
    <scope>NUCLEOTIDE SEQUENCE [LARGE SCALE GENOMIC DNA]</scope>
    <source>
        <strain evidence="15 16">cv. Zhongwan 6</strain>
    </source>
</reference>
<evidence type="ECO:0000313" key="16">
    <source>
        <dbReference type="Proteomes" id="UP001058974"/>
    </source>
</evidence>
<keyword evidence="11" id="KW-0927">Auxin signaling pathway</keyword>
<keyword evidence="5" id="KW-1003">Cell membrane</keyword>
<evidence type="ECO:0000256" key="4">
    <source>
        <dbReference type="ARBA" id="ARBA00022448"/>
    </source>
</evidence>
<accession>A0A9D4WLW3</accession>
<feature type="transmembrane region" description="Helical" evidence="13">
    <location>
        <begin position="58"/>
        <end position="77"/>
    </location>
</feature>
<keyword evidence="7" id="KW-0769">Symport</keyword>
<sequence length="311" mass="34117">MKNDVIALETGVTNDPNSLLDDDGRPKRTGTMWTASAHIINAVIGTGVLSLPWAMSQMGWVLGVTCIFVFSGVTLYASNLLADCYRSPDPVTGKRNTTYMEAVKVHLGGKQHVFCGLVQYINLAGFTIGFIITTSTSIVTILKNNCYRKNGFEASCRFSNNPYMITIGVIEIILSQIPNFHKLSILSVLAATMAFGYASIGVVLSLSTVIQGSFASLLSFIPLVCMLLQKRLFSTSRFSMSLSYKYLGFGLSGFGSSEHGMVIVKKRSRGLKTVKKVDKDPPEKDKGRVQLELSDVEPELCSTLWFRDTFD</sequence>
<keyword evidence="4" id="KW-0813">Transport</keyword>
<keyword evidence="8" id="KW-0029">Amino-acid transport</keyword>
<feature type="transmembrane region" description="Helical" evidence="13">
    <location>
        <begin position="32"/>
        <end position="51"/>
    </location>
</feature>
<gene>
    <name evidence="15" type="ORF">KIW84_050675</name>
</gene>
<dbReference type="Proteomes" id="UP001058974">
    <property type="component" value="Chromosome 5"/>
</dbReference>
<feature type="transmembrane region" description="Helical" evidence="13">
    <location>
        <begin position="210"/>
        <end position="228"/>
    </location>
</feature>
<dbReference type="GO" id="GO:0015293">
    <property type="term" value="F:symporter activity"/>
    <property type="evidence" value="ECO:0007669"/>
    <property type="project" value="UniProtKB-KW"/>
</dbReference>
<dbReference type="PANTHER" id="PTHR48017">
    <property type="entry name" value="OS05G0424000 PROTEIN-RELATED"/>
    <property type="match status" value="1"/>
</dbReference>
<feature type="transmembrane region" description="Helical" evidence="13">
    <location>
        <begin position="183"/>
        <end position="204"/>
    </location>
</feature>
<evidence type="ECO:0000313" key="15">
    <source>
        <dbReference type="EMBL" id="KAI5403180.1"/>
    </source>
</evidence>
<feature type="domain" description="Amino acid transporter transmembrane" evidence="14">
    <location>
        <begin position="28"/>
        <end position="211"/>
    </location>
</feature>
<organism evidence="15 16">
    <name type="scientific">Pisum sativum</name>
    <name type="common">Garden pea</name>
    <name type="synonym">Lathyrus oleraceus</name>
    <dbReference type="NCBI Taxonomy" id="3888"/>
    <lineage>
        <taxon>Eukaryota</taxon>
        <taxon>Viridiplantae</taxon>
        <taxon>Streptophyta</taxon>
        <taxon>Embryophyta</taxon>
        <taxon>Tracheophyta</taxon>
        <taxon>Spermatophyta</taxon>
        <taxon>Magnoliopsida</taxon>
        <taxon>eudicotyledons</taxon>
        <taxon>Gunneridae</taxon>
        <taxon>Pentapetalae</taxon>
        <taxon>rosids</taxon>
        <taxon>fabids</taxon>
        <taxon>Fabales</taxon>
        <taxon>Fabaceae</taxon>
        <taxon>Papilionoideae</taxon>
        <taxon>50 kb inversion clade</taxon>
        <taxon>NPAAA clade</taxon>
        <taxon>Hologalegina</taxon>
        <taxon>IRL clade</taxon>
        <taxon>Fabeae</taxon>
        <taxon>Lathyrus</taxon>
    </lineage>
</organism>
<evidence type="ECO:0000256" key="7">
    <source>
        <dbReference type="ARBA" id="ARBA00022847"/>
    </source>
</evidence>
<dbReference type="GO" id="GO:0006865">
    <property type="term" value="P:amino acid transport"/>
    <property type="evidence" value="ECO:0007669"/>
    <property type="project" value="UniProtKB-KW"/>
</dbReference>
<evidence type="ECO:0000256" key="13">
    <source>
        <dbReference type="SAM" id="Phobius"/>
    </source>
</evidence>